<dbReference type="PROSITE" id="PS50844">
    <property type="entry name" value="AFP_LIKE"/>
    <property type="match status" value="1"/>
</dbReference>
<dbReference type="InterPro" id="IPR013132">
    <property type="entry name" value="PseI/NeuA/B-like_N"/>
</dbReference>
<evidence type="ECO:0000313" key="3">
    <source>
        <dbReference type="Proteomes" id="UP000571817"/>
    </source>
</evidence>
<dbReference type="InterPro" id="IPR057736">
    <property type="entry name" value="SAF_PseI/NeuA/NeuB"/>
</dbReference>
<dbReference type="NCBIfam" id="TIGR03586">
    <property type="entry name" value="PseI"/>
    <property type="match status" value="1"/>
</dbReference>
<dbReference type="InterPro" id="IPR013785">
    <property type="entry name" value="Aldolase_TIM"/>
</dbReference>
<evidence type="ECO:0000259" key="1">
    <source>
        <dbReference type="PROSITE" id="PS50844"/>
    </source>
</evidence>
<feature type="domain" description="AFP-like" evidence="1">
    <location>
        <begin position="303"/>
        <end position="358"/>
    </location>
</feature>
<sequence>MTVTSDRTTATNVRIGDREIGPDQPPFIIAEMSGNHDGSLDKALDIVRMVAASGAHALKLQTYTPETITIQSDAPDFRLSQGHELWGGRTLWDLYVEAHTPFEWHEPIFAEARKHGLTVFSSPFDPTAIDLLESLDTPAYKIASSEIVDLPLIRLAASKGKPIIISTGMASVGEIYAAVQAARSTGNDQIVVLACTANYPADPAESNLRGIPVMRDTFGALVGYSDHTIGIGAPIAAVALGAVVVEKHVTLSREGGGVDSAFSSEPDELAALVSQTEIAWKCLGQPRIGARQQEKEGLRFRRSLYVVQDVKAGEAVTADNVRSIRPANGLPPDDFDSVVGRTFTRDVARGTALSLDLI</sequence>
<reference evidence="2 3" key="1">
    <citation type="submission" date="2020-07" db="EMBL/GenBank/DDBJ databases">
        <title>Sequencing the genomes of 1000 actinobacteria strains.</title>
        <authorList>
            <person name="Klenk H.-P."/>
        </authorList>
    </citation>
    <scope>NUCLEOTIDE SEQUENCE [LARGE SCALE GENOMIC DNA]</scope>
    <source>
        <strain evidence="2 3">DSM 29531</strain>
    </source>
</reference>
<organism evidence="2 3">
    <name type="scientific">Allobranchiibius huperziae</name>
    <dbReference type="NCBI Taxonomy" id="1874116"/>
    <lineage>
        <taxon>Bacteria</taxon>
        <taxon>Bacillati</taxon>
        <taxon>Actinomycetota</taxon>
        <taxon>Actinomycetes</taxon>
        <taxon>Micrococcales</taxon>
        <taxon>Dermacoccaceae</taxon>
        <taxon>Allobranchiibius</taxon>
    </lineage>
</organism>
<accession>A0A853DGU4</accession>
<dbReference type="GO" id="GO:0016051">
    <property type="term" value="P:carbohydrate biosynthetic process"/>
    <property type="evidence" value="ECO:0007669"/>
    <property type="project" value="InterPro"/>
</dbReference>
<protein>
    <submittedName>
        <fullName evidence="2">N-acetylneuraminate synthase</fullName>
        <ecNumber evidence="2">2.5.1.56</ecNumber>
    </submittedName>
</protein>
<dbReference type="InterPro" id="IPR013974">
    <property type="entry name" value="SAF"/>
</dbReference>
<dbReference type="EC" id="2.5.1.56" evidence="2"/>
<evidence type="ECO:0000313" key="2">
    <source>
        <dbReference type="EMBL" id="NYJ73950.1"/>
    </source>
</evidence>
<dbReference type="InterPro" id="IPR036732">
    <property type="entry name" value="AFP_Neu5c_C_sf"/>
</dbReference>
<dbReference type="Gene3D" id="3.20.20.70">
    <property type="entry name" value="Aldolase class I"/>
    <property type="match status" value="1"/>
</dbReference>
<dbReference type="CDD" id="cd11615">
    <property type="entry name" value="SAF_NeuB_like"/>
    <property type="match status" value="1"/>
</dbReference>
<dbReference type="InterPro" id="IPR051690">
    <property type="entry name" value="PseI-like"/>
</dbReference>
<dbReference type="EMBL" id="JACCFW010000001">
    <property type="protein sequence ID" value="NYJ73950.1"/>
    <property type="molecule type" value="Genomic_DNA"/>
</dbReference>
<gene>
    <name evidence="2" type="ORF">HNR15_000913</name>
</gene>
<dbReference type="GO" id="GO:0050462">
    <property type="term" value="F:N-acetylneuraminate synthase activity"/>
    <property type="evidence" value="ECO:0007669"/>
    <property type="project" value="UniProtKB-EC"/>
</dbReference>
<dbReference type="Pfam" id="PF03102">
    <property type="entry name" value="NeuB"/>
    <property type="match status" value="1"/>
</dbReference>
<dbReference type="SUPFAM" id="SSF51269">
    <property type="entry name" value="AFP III-like domain"/>
    <property type="match status" value="1"/>
</dbReference>
<keyword evidence="2" id="KW-0808">Transferase</keyword>
<dbReference type="AlphaFoldDB" id="A0A853DGU4"/>
<dbReference type="PANTHER" id="PTHR42966">
    <property type="entry name" value="N-ACETYLNEURAMINATE SYNTHASE"/>
    <property type="match status" value="1"/>
</dbReference>
<dbReference type="SMART" id="SM00858">
    <property type="entry name" value="SAF"/>
    <property type="match status" value="1"/>
</dbReference>
<name>A0A853DGU4_9MICO</name>
<dbReference type="InterPro" id="IPR020030">
    <property type="entry name" value="Pseudaminic_synth_PseI"/>
</dbReference>
<dbReference type="Proteomes" id="UP000571817">
    <property type="component" value="Unassembled WGS sequence"/>
</dbReference>
<proteinExistence type="predicted"/>
<dbReference type="Gene3D" id="3.90.1210.10">
    <property type="entry name" value="Antifreeze-like/N-acetylneuraminic acid synthase C-terminal domain"/>
    <property type="match status" value="1"/>
</dbReference>
<comment type="caution">
    <text evidence="2">The sequence shown here is derived from an EMBL/GenBank/DDBJ whole genome shotgun (WGS) entry which is preliminary data.</text>
</comment>
<dbReference type="InterPro" id="IPR006190">
    <property type="entry name" value="SAF_AFP_Neu5Ac"/>
</dbReference>
<dbReference type="RefSeq" id="WP_179479521.1">
    <property type="nucleotide sequence ID" value="NZ_JACCFW010000001.1"/>
</dbReference>
<dbReference type="GO" id="GO:0047444">
    <property type="term" value="F:N-acylneuraminate-9-phosphate synthase activity"/>
    <property type="evidence" value="ECO:0007669"/>
    <property type="project" value="TreeGrafter"/>
</dbReference>
<dbReference type="SUPFAM" id="SSF51569">
    <property type="entry name" value="Aldolase"/>
    <property type="match status" value="1"/>
</dbReference>
<keyword evidence="3" id="KW-1185">Reference proteome</keyword>
<dbReference type="PANTHER" id="PTHR42966:SF2">
    <property type="entry name" value="PSEUDAMINIC ACID SYNTHASE"/>
    <property type="match status" value="1"/>
</dbReference>
<dbReference type="Pfam" id="PF08666">
    <property type="entry name" value="SAF"/>
    <property type="match status" value="1"/>
</dbReference>